<sequence>MSFELKNLLVSREASVIPNAEINPDKSLQNEGKRSHQWFMDTGPAEPELLSNKRQALVAVTSGDIQGPTSVFSWDNNSNFHFQPLSGQPAHQLGGSEALDNVNLVDRHVAALSTGEIGMSRKFFDNHYGNESAVSLSMSHGANDPSLFLNFGGIRKVKVNEVRDPEHSFSASIGDHFGRGDAAYNKGDGSTMSLGAVYTNRDENIMPLDAGFTKIGENFLSAGHSFSREDGNLMGMAQSFNQGDENLLARPFPKEGGQFISMVSPYAKGEAGIVSMASPFDKDHGNFISMGANIGKMSENFISVGSSYGKMEENMINISRSYDKASSTIIPTDSNSMYQKGDPNSLMMGQNYRGESSFLSFGGFLGEQEINETVGMFGNYRLMLDNDKLTRTSEVPGLRNMNSCSGPIMNSCSTSKGNPYTGKSKEPKTVKKPASNNFPSNVKSLISTGMFDGVPVKYVSWSREKNLRGIISGSGYLCSCSDCNLSKSLNAYEFEQHAGCKTKHPNNHIYFENGKTIYAVVQELKNTPQELLFDAIQTVTGAPIDQKNYRAWKASYQAATRELQRIYGKDEIILPS</sequence>
<evidence type="ECO:0000313" key="2">
    <source>
        <dbReference type="Proteomes" id="UP001057402"/>
    </source>
</evidence>
<keyword evidence="2" id="KW-1185">Reference proteome</keyword>
<protein>
    <submittedName>
        <fullName evidence="1">Uncharacterized protein</fullName>
    </submittedName>
</protein>
<name>A0ACB9S3P3_9MYRT</name>
<reference evidence="2" key="1">
    <citation type="journal article" date="2023" name="Front. Plant Sci.">
        <title>Chromosomal-level genome assembly of Melastoma candidum provides insights into trichome evolution.</title>
        <authorList>
            <person name="Zhong Y."/>
            <person name="Wu W."/>
            <person name="Sun C."/>
            <person name="Zou P."/>
            <person name="Liu Y."/>
            <person name="Dai S."/>
            <person name="Zhou R."/>
        </authorList>
    </citation>
    <scope>NUCLEOTIDE SEQUENCE [LARGE SCALE GENOMIC DNA]</scope>
</reference>
<comment type="caution">
    <text evidence="1">The sequence shown here is derived from an EMBL/GenBank/DDBJ whole genome shotgun (WGS) entry which is preliminary data.</text>
</comment>
<evidence type="ECO:0000313" key="1">
    <source>
        <dbReference type="EMBL" id="KAI4384469.1"/>
    </source>
</evidence>
<dbReference type="Proteomes" id="UP001057402">
    <property type="component" value="Chromosome 2"/>
</dbReference>
<gene>
    <name evidence="1" type="ORF">MLD38_002621</name>
</gene>
<accession>A0ACB9S3P3</accession>
<proteinExistence type="predicted"/>
<dbReference type="EMBL" id="CM042881">
    <property type="protein sequence ID" value="KAI4384469.1"/>
    <property type="molecule type" value="Genomic_DNA"/>
</dbReference>
<organism evidence="1 2">
    <name type="scientific">Melastoma candidum</name>
    <dbReference type="NCBI Taxonomy" id="119954"/>
    <lineage>
        <taxon>Eukaryota</taxon>
        <taxon>Viridiplantae</taxon>
        <taxon>Streptophyta</taxon>
        <taxon>Embryophyta</taxon>
        <taxon>Tracheophyta</taxon>
        <taxon>Spermatophyta</taxon>
        <taxon>Magnoliopsida</taxon>
        <taxon>eudicotyledons</taxon>
        <taxon>Gunneridae</taxon>
        <taxon>Pentapetalae</taxon>
        <taxon>rosids</taxon>
        <taxon>malvids</taxon>
        <taxon>Myrtales</taxon>
        <taxon>Melastomataceae</taxon>
        <taxon>Melastomatoideae</taxon>
        <taxon>Melastomateae</taxon>
        <taxon>Melastoma</taxon>
    </lineage>
</organism>